<dbReference type="Proteomes" id="UP000479114">
    <property type="component" value="Chromosome"/>
</dbReference>
<proteinExistence type="predicted"/>
<protein>
    <submittedName>
        <fullName evidence="1">Uncharacterized protein</fullName>
    </submittedName>
</protein>
<dbReference type="EMBL" id="CP048286">
    <property type="protein sequence ID" value="QHW29392.1"/>
    <property type="molecule type" value="Genomic_DNA"/>
</dbReference>
<organism evidence="1 2">
    <name type="scientific">Paenibacillus rhizovicinus</name>
    <dbReference type="NCBI Taxonomy" id="2704463"/>
    <lineage>
        <taxon>Bacteria</taxon>
        <taxon>Bacillati</taxon>
        <taxon>Bacillota</taxon>
        <taxon>Bacilli</taxon>
        <taxon>Bacillales</taxon>
        <taxon>Paenibacillaceae</taxon>
        <taxon>Paenibacillus</taxon>
    </lineage>
</organism>
<dbReference type="RefSeq" id="WP_162637962.1">
    <property type="nucleotide sequence ID" value="NZ_CP048286.1"/>
</dbReference>
<gene>
    <name evidence="1" type="ORF">GZH47_00140</name>
</gene>
<accession>A0A6C0NY41</accession>
<evidence type="ECO:0000313" key="2">
    <source>
        <dbReference type="Proteomes" id="UP000479114"/>
    </source>
</evidence>
<keyword evidence="2" id="KW-1185">Reference proteome</keyword>
<reference evidence="1 2" key="1">
    <citation type="submission" date="2020-02" db="EMBL/GenBank/DDBJ databases">
        <title>Paenibacillus sp. nov., isolated from rhizosphere soil of tomato.</title>
        <authorList>
            <person name="Weon H.-Y."/>
            <person name="Lee S.A."/>
        </authorList>
    </citation>
    <scope>NUCLEOTIDE SEQUENCE [LARGE SCALE GENOMIC DNA]</scope>
    <source>
        <strain evidence="1 2">14171R-81</strain>
    </source>
</reference>
<sequence>MVYPISKNKNISTADLEKQIPYPHNFQFGFESYRSKLWGSKIMQEMGCQLIYSLKDGDIYAFDDDLKELKRELNVILDNLKIIEDVFGGGIDFRVQNAIEAVKVAEQYKDVGVYIG</sequence>
<dbReference type="AlphaFoldDB" id="A0A6C0NY41"/>
<evidence type="ECO:0000313" key="1">
    <source>
        <dbReference type="EMBL" id="QHW29392.1"/>
    </source>
</evidence>
<dbReference type="KEGG" id="prz:GZH47_00140"/>
<name>A0A6C0NY41_9BACL</name>